<dbReference type="RefSeq" id="WP_345677772.1">
    <property type="nucleotide sequence ID" value="NZ_BAABHS010000017.1"/>
</dbReference>
<name>A0ABP9HPY7_9ACTN</name>
<comment type="caution">
    <text evidence="2">The sequence shown here is derived from an EMBL/GenBank/DDBJ whole genome shotgun (WGS) entry which is preliminary data.</text>
</comment>
<dbReference type="EMBL" id="BAABHS010000017">
    <property type="protein sequence ID" value="GAA4975968.1"/>
    <property type="molecule type" value="Genomic_DNA"/>
</dbReference>
<evidence type="ECO:0000313" key="2">
    <source>
        <dbReference type="EMBL" id="GAA4975968.1"/>
    </source>
</evidence>
<evidence type="ECO:0000256" key="1">
    <source>
        <dbReference type="SAM" id="MobiDB-lite"/>
    </source>
</evidence>
<keyword evidence="3" id="KW-1185">Reference proteome</keyword>
<reference evidence="3" key="1">
    <citation type="journal article" date="2019" name="Int. J. Syst. Evol. Microbiol.">
        <title>The Global Catalogue of Microorganisms (GCM) 10K type strain sequencing project: providing services to taxonomists for standard genome sequencing and annotation.</title>
        <authorList>
            <consortium name="The Broad Institute Genomics Platform"/>
            <consortium name="The Broad Institute Genome Sequencing Center for Infectious Disease"/>
            <person name="Wu L."/>
            <person name="Ma J."/>
        </authorList>
    </citation>
    <scope>NUCLEOTIDE SEQUENCE [LARGE SCALE GENOMIC DNA]</scope>
    <source>
        <strain evidence="3">JCM 17986</strain>
    </source>
</reference>
<feature type="region of interest" description="Disordered" evidence="1">
    <location>
        <begin position="247"/>
        <end position="289"/>
    </location>
</feature>
<organism evidence="2 3">
    <name type="scientific">Yinghuangia aomiensis</name>
    <dbReference type="NCBI Taxonomy" id="676205"/>
    <lineage>
        <taxon>Bacteria</taxon>
        <taxon>Bacillati</taxon>
        <taxon>Actinomycetota</taxon>
        <taxon>Actinomycetes</taxon>
        <taxon>Kitasatosporales</taxon>
        <taxon>Streptomycetaceae</taxon>
        <taxon>Yinghuangia</taxon>
    </lineage>
</organism>
<sequence>MGIRDAARGAGRQAVSGLAAAKRATLGSGTDDGWVRKTLDAQPRPGLPVAEPWELSFGTIVASHPRAPGAAAKLLGGLDGFGRIAIGPDTVGFDDADVSWDKVVEVRVHSAADLLPDAMIDHEVDRIRGLFPPIPGRKRLVAMAAEGLLTLVLAASEQADRQDRLLPCEIVAKGALGRTKTLTGGLFAAAVMTNLPEVGESLVATAAAHGIPVTQAASPRAGAKTERGKALRAGSASLAAKLAAVRGSLDEPADGDDSGDAALPGPRGEAADLPADPPGSLAESEDKGL</sequence>
<evidence type="ECO:0000313" key="3">
    <source>
        <dbReference type="Proteomes" id="UP001500466"/>
    </source>
</evidence>
<proteinExistence type="predicted"/>
<dbReference type="Proteomes" id="UP001500466">
    <property type="component" value="Unassembled WGS sequence"/>
</dbReference>
<gene>
    <name evidence="2" type="ORF">GCM10023205_48740</name>
</gene>
<accession>A0ABP9HPY7</accession>
<protein>
    <submittedName>
        <fullName evidence="2">Uncharacterized protein</fullName>
    </submittedName>
</protein>